<proteinExistence type="inferred from homology"/>
<accession>A0ABS4PYR9</accession>
<dbReference type="SUPFAM" id="SSF49303">
    <property type="entry name" value="beta-Galactosidase/glucuronidase domain"/>
    <property type="match status" value="1"/>
</dbReference>
<feature type="domain" description="Beta-mannosidase-like galactose-binding" evidence="7">
    <location>
        <begin position="11"/>
        <end position="173"/>
    </location>
</feature>
<dbReference type="SUPFAM" id="SSF49785">
    <property type="entry name" value="Galactose-binding domain-like"/>
    <property type="match status" value="1"/>
</dbReference>
<comment type="catalytic activity">
    <reaction evidence="1">
        <text>Hydrolysis of terminal, non-reducing beta-D-mannose residues in beta-D-mannosides.</text>
        <dbReference type="EC" id="3.2.1.25"/>
    </reaction>
</comment>
<dbReference type="InterPro" id="IPR017853">
    <property type="entry name" value="GH"/>
</dbReference>
<comment type="caution">
    <text evidence="8">The sequence shown here is derived from an EMBL/GenBank/DDBJ whole genome shotgun (WGS) entry which is preliminary data.</text>
</comment>
<organism evidence="8 9">
    <name type="scientific">Amycolatopsis magusensis</name>
    <dbReference type="NCBI Taxonomy" id="882444"/>
    <lineage>
        <taxon>Bacteria</taxon>
        <taxon>Bacillati</taxon>
        <taxon>Actinomycetota</taxon>
        <taxon>Actinomycetes</taxon>
        <taxon>Pseudonocardiales</taxon>
        <taxon>Pseudonocardiaceae</taxon>
        <taxon>Amycolatopsis</taxon>
    </lineage>
</organism>
<dbReference type="Gene3D" id="3.20.20.80">
    <property type="entry name" value="Glycosidases"/>
    <property type="match status" value="1"/>
</dbReference>
<dbReference type="InterPro" id="IPR006102">
    <property type="entry name" value="Ig-like_GH2"/>
</dbReference>
<evidence type="ECO:0000256" key="4">
    <source>
        <dbReference type="ARBA" id="ARBA00022801"/>
    </source>
</evidence>
<comment type="similarity">
    <text evidence="2">Belongs to the glycosyl hydrolase 2 family.</text>
</comment>
<evidence type="ECO:0000256" key="3">
    <source>
        <dbReference type="ARBA" id="ARBA00012754"/>
    </source>
</evidence>
<evidence type="ECO:0000313" key="9">
    <source>
        <dbReference type="Proteomes" id="UP000741013"/>
    </source>
</evidence>
<dbReference type="Proteomes" id="UP000741013">
    <property type="component" value="Unassembled WGS sequence"/>
</dbReference>
<feature type="domain" description="Glycoside hydrolase family 2 immunoglobulin-like beta-sandwich" evidence="6">
    <location>
        <begin position="188"/>
        <end position="285"/>
    </location>
</feature>
<dbReference type="SUPFAM" id="SSF51445">
    <property type="entry name" value="(Trans)glycosidases"/>
    <property type="match status" value="1"/>
</dbReference>
<dbReference type="InterPro" id="IPR054593">
    <property type="entry name" value="Beta-mannosidase-like_N2"/>
</dbReference>
<evidence type="ECO:0000313" key="8">
    <source>
        <dbReference type="EMBL" id="MBP2184579.1"/>
    </source>
</evidence>
<dbReference type="InterPro" id="IPR036156">
    <property type="entry name" value="Beta-gal/glucu_dom_sf"/>
</dbReference>
<dbReference type="PANTHER" id="PTHR43730">
    <property type="entry name" value="BETA-MANNOSIDASE"/>
    <property type="match status" value="1"/>
</dbReference>
<evidence type="ECO:0000256" key="2">
    <source>
        <dbReference type="ARBA" id="ARBA00007401"/>
    </source>
</evidence>
<evidence type="ECO:0000259" key="6">
    <source>
        <dbReference type="Pfam" id="PF00703"/>
    </source>
</evidence>
<dbReference type="InterPro" id="IPR050887">
    <property type="entry name" value="Beta-mannosidase_GH2"/>
</dbReference>
<protein>
    <recommendedName>
        <fullName evidence="3">beta-mannosidase</fullName>
        <ecNumber evidence="3">3.2.1.25</ecNumber>
    </recommendedName>
</protein>
<dbReference type="Pfam" id="PF00703">
    <property type="entry name" value="Glyco_hydro_2"/>
    <property type="match status" value="1"/>
</dbReference>
<evidence type="ECO:0000256" key="5">
    <source>
        <dbReference type="ARBA" id="ARBA00023295"/>
    </source>
</evidence>
<dbReference type="InterPro" id="IPR008979">
    <property type="entry name" value="Galactose-bd-like_sf"/>
</dbReference>
<name>A0ABS4PYR9_9PSEU</name>
<keyword evidence="4 8" id="KW-0378">Hydrolase</keyword>
<evidence type="ECO:0000256" key="1">
    <source>
        <dbReference type="ARBA" id="ARBA00000829"/>
    </source>
</evidence>
<dbReference type="EMBL" id="JAGGMS010000001">
    <property type="protein sequence ID" value="MBP2184579.1"/>
    <property type="molecule type" value="Genomic_DNA"/>
</dbReference>
<dbReference type="Gene3D" id="2.60.120.260">
    <property type="entry name" value="Galactose-binding domain-like"/>
    <property type="match status" value="1"/>
</dbReference>
<dbReference type="EC" id="3.2.1.25" evidence="3"/>
<dbReference type="RefSeq" id="WP_209667580.1">
    <property type="nucleotide sequence ID" value="NZ_JAGGMS010000001.1"/>
</dbReference>
<gene>
    <name evidence="8" type="ORF">JOM49_006105</name>
</gene>
<dbReference type="Pfam" id="PF22666">
    <property type="entry name" value="Glyco_hydro_2_N2"/>
    <property type="match status" value="1"/>
</dbReference>
<sequence length="815" mass="91023">MRTVTPLAHGWRVQSADGRPIPAEVPGTVHTDLLAAGLIPDPLVGDHEAELAWIGESDWRYTCEFSLDGEDERVDLVCEGLDTVAELTLNGKPVGSAMNMHRTHRFDLRGALRDGANELAVTFRSAVRYAQRMRDELGDRPGPYPEPFQFIRKAACNFGWDWGPQYTTCGIWRPIGVHRWHTARLAEVRPEVTVDADGTGRVKLHVGVERTGSHELVATARIGRAHRETVIIPAGQREALLELTVENPDLWWPRGHGEQPLHEVHIELQTAEETLDTWERRIGIRSVELDTTPDAEGTPFTFRVNGKPILARGVNWIPDDVFFPRITPERYAARLDQACEAGVNLIRVWGGGIYESDSFYDAADERGLLVWQDFLFACAAYPEEEPLASEVRAEAEDAVRRLARHPSLVLWNGNNENIWGFWDWDWKDSLGERTWGAGFYFGTLAEVVARLDPDRPYWPGSPYSGDPALHPNDPDHGPIHIWDVWNDRDYEDYRTYRPRFVAEFGYQGPPAHRTALDGFAVSELEPDSPAVLTHQKAENGAEKLARGLAEHFGPVTGHDDWHYLTQLNQARAILLGVEHFRSLWPRCTGTVVWQLNDCWPSMSWAAIDSAGRRKLLWYALRDAHEDRRLTVQPHEDGLAVAVLNDTDTAWSGEAQVERMTFGGEVLARTTSPFEAAPRSVHIGHLRADISDTVDPACELIVVTAGEARAVWFFAKDRLLAYPEPDFDVTARSGGEGSVVTVRARSLLRDLCLFADRVAPDAVVDQALVTVLPGGSATFRIQHGPGVDPAAFTTRPVLRCVNDVLATHPADLAVRP</sequence>
<dbReference type="PANTHER" id="PTHR43730:SF1">
    <property type="entry name" value="BETA-MANNOSIDASE"/>
    <property type="match status" value="1"/>
</dbReference>
<keyword evidence="9" id="KW-1185">Reference proteome</keyword>
<dbReference type="Gene3D" id="2.60.40.10">
    <property type="entry name" value="Immunoglobulins"/>
    <property type="match status" value="1"/>
</dbReference>
<reference evidence="8 9" key="1">
    <citation type="submission" date="2021-03" db="EMBL/GenBank/DDBJ databases">
        <title>Sequencing the genomes of 1000 actinobacteria strains.</title>
        <authorList>
            <person name="Klenk H.-P."/>
        </authorList>
    </citation>
    <scope>NUCLEOTIDE SEQUENCE [LARGE SCALE GENOMIC DNA]</scope>
    <source>
        <strain evidence="8 9">DSM 45510</strain>
    </source>
</reference>
<dbReference type="InterPro" id="IPR013783">
    <property type="entry name" value="Ig-like_fold"/>
</dbReference>
<dbReference type="GO" id="GO:0004567">
    <property type="term" value="F:beta-mannosidase activity"/>
    <property type="evidence" value="ECO:0007669"/>
    <property type="project" value="UniProtKB-EC"/>
</dbReference>
<evidence type="ECO:0000259" key="7">
    <source>
        <dbReference type="Pfam" id="PF22666"/>
    </source>
</evidence>
<keyword evidence="5 8" id="KW-0326">Glycosidase</keyword>